<dbReference type="PATRIC" id="fig|1166018.3.peg.4586"/>
<dbReference type="SMART" id="SM00342">
    <property type="entry name" value="HTH_ARAC"/>
    <property type="match status" value="1"/>
</dbReference>
<name>I0K9M3_9BACT</name>
<dbReference type="Proteomes" id="UP000011058">
    <property type="component" value="Chromosome"/>
</dbReference>
<feature type="transmembrane region" description="Helical" evidence="4">
    <location>
        <begin position="220"/>
        <end position="240"/>
    </location>
</feature>
<dbReference type="InterPro" id="IPR009057">
    <property type="entry name" value="Homeodomain-like_sf"/>
</dbReference>
<reference evidence="6 7" key="1">
    <citation type="journal article" date="2012" name="J. Bacteriol.">
        <title>Genome Sequence of Fibrella aestuarina BUZ 2T, a Filamentous Marine Bacterium.</title>
        <authorList>
            <person name="Filippini M."/>
            <person name="Qi W."/>
            <person name="Blom J."/>
            <person name="Goesmann A."/>
            <person name="Smits T.H."/>
            <person name="Bagheri H.C."/>
        </authorList>
    </citation>
    <scope>NUCLEOTIDE SEQUENCE [LARGE SCALE GENOMIC DNA]</scope>
    <source>
        <strain evidence="7">BUZ 2T</strain>
    </source>
</reference>
<evidence type="ECO:0000256" key="2">
    <source>
        <dbReference type="ARBA" id="ARBA00023125"/>
    </source>
</evidence>
<dbReference type="PANTHER" id="PTHR43280">
    <property type="entry name" value="ARAC-FAMILY TRANSCRIPTIONAL REGULATOR"/>
    <property type="match status" value="1"/>
</dbReference>
<dbReference type="PRINTS" id="PR00032">
    <property type="entry name" value="HTHARAC"/>
</dbReference>
<feature type="domain" description="HTH araC/xylS-type" evidence="5">
    <location>
        <begin position="304"/>
        <end position="408"/>
    </location>
</feature>
<dbReference type="EMBL" id="HE796683">
    <property type="protein sequence ID" value="CCH00826.1"/>
    <property type="molecule type" value="Genomic_DNA"/>
</dbReference>
<keyword evidence="7" id="KW-1185">Reference proteome</keyword>
<keyword evidence="4" id="KW-0472">Membrane</keyword>
<dbReference type="InterPro" id="IPR018060">
    <property type="entry name" value="HTH_AraC"/>
</dbReference>
<evidence type="ECO:0000256" key="1">
    <source>
        <dbReference type="ARBA" id="ARBA00023015"/>
    </source>
</evidence>
<sequence length="414" mass="46629">MPLKSLLAYILFGCCLLSTVIGWLLWTRKQPGRHANRLLATLLFTYVYIDFVTLLITNGGIVHVPHLFRTAAPLNYLVGPLIYLYARASLLSTTRFDGRRYGWLLLPFLLNVVEFLPFYVSPATAKLARLQQLASAPNTLFTIHEGLLPPHFHLIGYSLSSFVYSLLAAGLWWTYRQREGRTPYSNPAFGNWLKTFVLIHLIVNGVWLAEIPFIRHAPYGNLILNITYLVAQLVICFYIIQRPTLLYGAFSLNGTRQPLTGNVPDSPALPVVLSDAAHQAVPLPEPPRPAEGDTLEQAAADKLAQLDQYMHSQQPYLRPRLSLADVSVATQIPPYLLSAILNRVLGLDFRDYVNAHRVRHLCQLLESNQYSHLTLEGISTQVGFSSKTTFYRAFQKHMGVTPAQYMQRANAIDN</sequence>
<keyword evidence="4" id="KW-0812">Transmembrane</keyword>
<dbReference type="GO" id="GO:0003700">
    <property type="term" value="F:DNA-binding transcription factor activity"/>
    <property type="evidence" value="ECO:0007669"/>
    <property type="project" value="InterPro"/>
</dbReference>
<evidence type="ECO:0000313" key="6">
    <source>
        <dbReference type="EMBL" id="CCH00826.1"/>
    </source>
</evidence>
<feature type="transmembrane region" description="Helical" evidence="4">
    <location>
        <begin position="102"/>
        <end position="120"/>
    </location>
</feature>
<feature type="transmembrane region" description="Helical" evidence="4">
    <location>
        <begin position="38"/>
        <end position="61"/>
    </location>
</feature>
<keyword evidence="1" id="KW-0805">Transcription regulation</keyword>
<feature type="transmembrane region" description="Helical" evidence="4">
    <location>
        <begin position="154"/>
        <end position="175"/>
    </location>
</feature>
<dbReference type="Gene3D" id="1.10.10.60">
    <property type="entry name" value="Homeodomain-like"/>
    <property type="match status" value="1"/>
</dbReference>
<dbReference type="GO" id="GO:0043565">
    <property type="term" value="F:sequence-specific DNA binding"/>
    <property type="evidence" value="ECO:0007669"/>
    <property type="project" value="InterPro"/>
</dbReference>
<evidence type="ECO:0000256" key="3">
    <source>
        <dbReference type="ARBA" id="ARBA00023163"/>
    </source>
</evidence>
<proteinExistence type="predicted"/>
<evidence type="ECO:0000256" key="4">
    <source>
        <dbReference type="SAM" id="Phobius"/>
    </source>
</evidence>
<dbReference type="KEGG" id="fae:FAES_2817"/>
<evidence type="ECO:0000259" key="5">
    <source>
        <dbReference type="PROSITE" id="PS01124"/>
    </source>
</evidence>
<dbReference type="PANTHER" id="PTHR43280:SF27">
    <property type="entry name" value="TRANSCRIPTIONAL REGULATOR MTLR"/>
    <property type="match status" value="1"/>
</dbReference>
<accession>I0K9M3</accession>
<feature type="transmembrane region" description="Helical" evidence="4">
    <location>
        <begin position="6"/>
        <end position="26"/>
    </location>
</feature>
<evidence type="ECO:0000313" key="7">
    <source>
        <dbReference type="Proteomes" id="UP000011058"/>
    </source>
</evidence>
<dbReference type="STRING" id="1166018.FAES_2817"/>
<dbReference type="AlphaFoldDB" id="I0K9M3"/>
<dbReference type="HOGENOM" id="CLU_041408_1_0_10"/>
<dbReference type="Pfam" id="PF12833">
    <property type="entry name" value="HTH_18"/>
    <property type="match status" value="1"/>
</dbReference>
<keyword evidence="3" id="KW-0804">Transcription</keyword>
<keyword evidence="2" id="KW-0238">DNA-binding</keyword>
<organism evidence="6 7">
    <name type="scientific">Fibrella aestuarina BUZ 2</name>
    <dbReference type="NCBI Taxonomy" id="1166018"/>
    <lineage>
        <taxon>Bacteria</taxon>
        <taxon>Pseudomonadati</taxon>
        <taxon>Bacteroidota</taxon>
        <taxon>Cytophagia</taxon>
        <taxon>Cytophagales</taxon>
        <taxon>Spirosomataceae</taxon>
        <taxon>Fibrella</taxon>
    </lineage>
</organism>
<feature type="transmembrane region" description="Helical" evidence="4">
    <location>
        <begin position="73"/>
        <end position="90"/>
    </location>
</feature>
<dbReference type="eggNOG" id="COG2207">
    <property type="taxonomic scope" value="Bacteria"/>
</dbReference>
<dbReference type="PROSITE" id="PS00041">
    <property type="entry name" value="HTH_ARAC_FAMILY_1"/>
    <property type="match status" value="1"/>
</dbReference>
<dbReference type="InterPro" id="IPR020449">
    <property type="entry name" value="Tscrpt_reg_AraC-type_HTH"/>
</dbReference>
<dbReference type="PROSITE" id="PS01124">
    <property type="entry name" value="HTH_ARAC_FAMILY_2"/>
    <property type="match status" value="1"/>
</dbReference>
<dbReference type="SUPFAM" id="SSF46689">
    <property type="entry name" value="Homeodomain-like"/>
    <property type="match status" value="1"/>
</dbReference>
<keyword evidence="4" id="KW-1133">Transmembrane helix</keyword>
<protein>
    <submittedName>
        <fullName evidence="6">Transcriptional regulator</fullName>
    </submittedName>
</protein>
<dbReference type="InterPro" id="IPR018062">
    <property type="entry name" value="HTH_AraC-typ_CS"/>
</dbReference>
<feature type="transmembrane region" description="Helical" evidence="4">
    <location>
        <begin position="196"/>
        <end position="214"/>
    </location>
</feature>
<gene>
    <name evidence="6" type="ORF">FAES_2817</name>
</gene>